<name>A0ABS1SJ36_9MICO</name>
<dbReference type="EMBL" id="QYAC01000008">
    <property type="protein sequence ID" value="MBL3680577.1"/>
    <property type="molecule type" value="Genomic_DNA"/>
</dbReference>
<reference evidence="2 3" key="1">
    <citation type="submission" date="2018-09" db="EMBL/GenBank/DDBJ databases">
        <title>Comparative genomics of Leucobacter spp.</title>
        <authorList>
            <person name="Reis A.C."/>
            <person name="Kolvenbach B.A."/>
            <person name="Corvini P.F.X."/>
            <person name="Nunes O.C."/>
        </authorList>
    </citation>
    <scope>NUCLEOTIDE SEQUENCE [LARGE SCALE GENOMIC DNA]</scope>
    <source>
        <strain evidence="2 3">TAN 31504</strain>
    </source>
</reference>
<sequence length="360" mass="38455">MNEEPERRAPETVTRWLPPESPVPVTGAPAGVVFPAPDTHVVEWNTQAPEDTARLTMLDRAVDRVLAIQRPLVLAHLRRVGARNPEMSPAMLARSLERRYLAAVTAGGSGVGAAAAVPGIGTVAALGIASAETVGFLEATALYAHSLAELHGIALRDPDRARILVLTLLLGDEGLGLLRQITQQASGGTSRSSFWGELVSSSMPRQLVGPLVGQLKDMFIRKAARAGGASVISKIMPYGIGAVLGGSGNFVMARRVVARSRTAFGPAPHALPDELAMLRAETAAQPTLRERSVARKGERSARKAERAEQKALRAERRAGHTDLAEHTDRAEHRDHAEHTDFSDLADRTETEALRTGSETS</sequence>
<organism evidence="2 3">
    <name type="scientific">Leucobacter chromiireducens subsp. solipictus</name>
    <dbReference type="NCBI Taxonomy" id="398235"/>
    <lineage>
        <taxon>Bacteria</taxon>
        <taxon>Bacillati</taxon>
        <taxon>Actinomycetota</taxon>
        <taxon>Actinomycetes</taxon>
        <taxon>Micrococcales</taxon>
        <taxon>Microbacteriaceae</taxon>
        <taxon>Leucobacter</taxon>
    </lineage>
</organism>
<evidence type="ECO:0008006" key="4">
    <source>
        <dbReference type="Google" id="ProtNLM"/>
    </source>
</evidence>
<feature type="region of interest" description="Disordered" evidence="1">
    <location>
        <begin position="286"/>
        <end position="360"/>
    </location>
</feature>
<accession>A0ABS1SJ36</accession>
<comment type="caution">
    <text evidence="2">The sequence shown here is derived from an EMBL/GenBank/DDBJ whole genome shotgun (WGS) entry which is preliminary data.</text>
</comment>
<evidence type="ECO:0000313" key="3">
    <source>
        <dbReference type="Proteomes" id="UP001645859"/>
    </source>
</evidence>
<gene>
    <name evidence="2" type="ORF">D3230_14945</name>
</gene>
<feature type="region of interest" description="Disordered" evidence="1">
    <location>
        <begin position="1"/>
        <end position="22"/>
    </location>
</feature>
<dbReference type="Proteomes" id="UP001645859">
    <property type="component" value="Unassembled WGS sequence"/>
</dbReference>
<keyword evidence="3" id="KW-1185">Reference proteome</keyword>
<proteinExistence type="predicted"/>
<evidence type="ECO:0000256" key="1">
    <source>
        <dbReference type="SAM" id="MobiDB-lite"/>
    </source>
</evidence>
<protein>
    <recommendedName>
        <fullName evidence="4">EcsC family protein</fullName>
    </recommendedName>
</protein>
<feature type="compositionally biased region" description="Basic and acidic residues" evidence="1">
    <location>
        <begin position="1"/>
        <end position="10"/>
    </location>
</feature>
<feature type="compositionally biased region" description="Basic and acidic residues" evidence="1">
    <location>
        <begin position="288"/>
        <end position="352"/>
    </location>
</feature>
<dbReference type="RefSeq" id="WP_202345847.1">
    <property type="nucleotide sequence ID" value="NZ_BAAAPI010000005.1"/>
</dbReference>
<evidence type="ECO:0000313" key="2">
    <source>
        <dbReference type="EMBL" id="MBL3680577.1"/>
    </source>
</evidence>